<accession>A0A3L8Q0R4</accession>
<dbReference type="Gene3D" id="3.30.110.40">
    <property type="entry name" value="TusA-like domain"/>
    <property type="match status" value="1"/>
</dbReference>
<dbReference type="AlphaFoldDB" id="A0A3L8Q0R4"/>
<organism evidence="2 3">
    <name type="scientific">Parashewanella curva</name>
    <dbReference type="NCBI Taxonomy" id="2338552"/>
    <lineage>
        <taxon>Bacteria</taxon>
        <taxon>Pseudomonadati</taxon>
        <taxon>Pseudomonadota</taxon>
        <taxon>Gammaproteobacteria</taxon>
        <taxon>Alteromonadales</taxon>
        <taxon>Shewanellaceae</taxon>
        <taxon>Parashewanella</taxon>
    </lineage>
</organism>
<dbReference type="EMBL" id="QZEI01000005">
    <property type="protein sequence ID" value="RLV61226.1"/>
    <property type="molecule type" value="Genomic_DNA"/>
</dbReference>
<protein>
    <submittedName>
        <fullName evidence="2">Sulfurtransferase TusA family protein</fullName>
    </submittedName>
</protein>
<evidence type="ECO:0000313" key="3">
    <source>
        <dbReference type="Proteomes" id="UP000281474"/>
    </source>
</evidence>
<dbReference type="Pfam" id="PF01206">
    <property type="entry name" value="TusA"/>
    <property type="match status" value="1"/>
</dbReference>
<sequence length="71" mass="8336">MQFIDLTDHRCPLVLVKIKMALKSLHVGEKLHLAIYDHLSRKDVPKFLQQQGHKVQIIINNKDKFEFVVTK</sequence>
<gene>
    <name evidence="2" type="ORF">D5018_02930</name>
</gene>
<evidence type="ECO:0000313" key="2">
    <source>
        <dbReference type="EMBL" id="RLV61226.1"/>
    </source>
</evidence>
<feature type="domain" description="UPF0033" evidence="1">
    <location>
        <begin position="3"/>
        <end position="71"/>
    </location>
</feature>
<dbReference type="InterPro" id="IPR001455">
    <property type="entry name" value="TusA-like"/>
</dbReference>
<dbReference type="CDD" id="cd00291">
    <property type="entry name" value="SirA_YedF_YeeD"/>
    <property type="match status" value="1"/>
</dbReference>
<reference evidence="2 3" key="1">
    <citation type="submission" date="2018-09" db="EMBL/GenBank/DDBJ databases">
        <title>Phylogeny of the Shewanellaceae, and recommendation for two new genera, Pseudoshewanella and Parashewanella.</title>
        <authorList>
            <person name="Wang G."/>
        </authorList>
    </citation>
    <scope>NUCLEOTIDE SEQUENCE [LARGE SCALE GENOMIC DNA]</scope>
    <source>
        <strain evidence="2 3">C51</strain>
    </source>
</reference>
<keyword evidence="3" id="KW-1185">Reference proteome</keyword>
<dbReference type="InterPro" id="IPR036868">
    <property type="entry name" value="TusA-like_sf"/>
</dbReference>
<dbReference type="GO" id="GO:0016740">
    <property type="term" value="F:transferase activity"/>
    <property type="evidence" value="ECO:0007669"/>
    <property type="project" value="UniProtKB-KW"/>
</dbReference>
<comment type="caution">
    <text evidence="2">The sequence shown here is derived from an EMBL/GenBank/DDBJ whole genome shotgun (WGS) entry which is preliminary data.</text>
</comment>
<dbReference type="OrthoDB" id="9797352at2"/>
<keyword evidence="2" id="KW-0808">Transferase</keyword>
<dbReference type="RefSeq" id="WP_121837488.1">
    <property type="nucleotide sequence ID" value="NZ_ML014756.1"/>
</dbReference>
<proteinExistence type="predicted"/>
<name>A0A3L8Q0R4_9GAMM</name>
<evidence type="ECO:0000259" key="1">
    <source>
        <dbReference type="Pfam" id="PF01206"/>
    </source>
</evidence>
<dbReference type="Proteomes" id="UP000281474">
    <property type="component" value="Unassembled WGS sequence"/>
</dbReference>
<dbReference type="SUPFAM" id="SSF64307">
    <property type="entry name" value="SirA-like"/>
    <property type="match status" value="1"/>
</dbReference>